<dbReference type="InterPro" id="IPR026767">
    <property type="entry name" value="Tmem151"/>
</dbReference>
<evidence type="ECO:0000256" key="2">
    <source>
        <dbReference type="ARBA" id="ARBA00009583"/>
    </source>
</evidence>
<evidence type="ECO:0000256" key="5">
    <source>
        <dbReference type="ARBA" id="ARBA00023136"/>
    </source>
</evidence>
<accession>A0A9P0F3M0</accession>
<sequence>RVNSHAAGSSFFYTFCGVKDIFKRIVLNQAKRPITKIRFSKKTFEISKKRLLDETICKEKKFKRTCGDKFLHSTMR</sequence>
<dbReference type="AlphaFoldDB" id="A0A9P0F3M0"/>
<dbReference type="Proteomes" id="UP001152759">
    <property type="component" value="Chromosome 3"/>
</dbReference>
<evidence type="ECO:0000313" key="7">
    <source>
        <dbReference type="Proteomes" id="UP001152759"/>
    </source>
</evidence>
<keyword evidence="4" id="KW-1133">Transmembrane helix</keyword>
<evidence type="ECO:0000256" key="4">
    <source>
        <dbReference type="ARBA" id="ARBA00022989"/>
    </source>
</evidence>
<evidence type="ECO:0000313" key="6">
    <source>
        <dbReference type="EMBL" id="CAH0387507.1"/>
    </source>
</evidence>
<comment type="similarity">
    <text evidence="2">Belongs to the TMEM151 family.</text>
</comment>
<name>A0A9P0F3M0_BEMTA</name>
<keyword evidence="3" id="KW-0812">Transmembrane</keyword>
<dbReference type="EMBL" id="OU963864">
    <property type="protein sequence ID" value="CAH0387507.1"/>
    <property type="molecule type" value="Genomic_DNA"/>
</dbReference>
<comment type="subcellular location">
    <subcellularLocation>
        <location evidence="1">Membrane</location>
        <topology evidence="1">Multi-pass membrane protein</topology>
    </subcellularLocation>
</comment>
<reference evidence="6" key="1">
    <citation type="submission" date="2021-12" db="EMBL/GenBank/DDBJ databases">
        <authorList>
            <person name="King R."/>
        </authorList>
    </citation>
    <scope>NUCLEOTIDE SEQUENCE</scope>
</reference>
<proteinExistence type="inferred from homology"/>
<evidence type="ECO:0000256" key="1">
    <source>
        <dbReference type="ARBA" id="ARBA00004141"/>
    </source>
</evidence>
<dbReference type="Pfam" id="PF14857">
    <property type="entry name" value="TMEM151"/>
    <property type="match status" value="1"/>
</dbReference>
<dbReference type="GO" id="GO:0016020">
    <property type="term" value="C:membrane"/>
    <property type="evidence" value="ECO:0007669"/>
    <property type="project" value="UniProtKB-SubCell"/>
</dbReference>
<protein>
    <submittedName>
        <fullName evidence="6">Uncharacterized protein</fullName>
    </submittedName>
</protein>
<feature type="non-terminal residue" evidence="6">
    <location>
        <position position="1"/>
    </location>
</feature>
<gene>
    <name evidence="6" type="ORF">BEMITA_LOCUS6511</name>
</gene>
<keyword evidence="7" id="KW-1185">Reference proteome</keyword>
<organism evidence="6 7">
    <name type="scientific">Bemisia tabaci</name>
    <name type="common">Sweetpotato whitefly</name>
    <name type="synonym">Aleurodes tabaci</name>
    <dbReference type="NCBI Taxonomy" id="7038"/>
    <lineage>
        <taxon>Eukaryota</taxon>
        <taxon>Metazoa</taxon>
        <taxon>Ecdysozoa</taxon>
        <taxon>Arthropoda</taxon>
        <taxon>Hexapoda</taxon>
        <taxon>Insecta</taxon>
        <taxon>Pterygota</taxon>
        <taxon>Neoptera</taxon>
        <taxon>Paraneoptera</taxon>
        <taxon>Hemiptera</taxon>
        <taxon>Sternorrhyncha</taxon>
        <taxon>Aleyrodoidea</taxon>
        <taxon>Aleyrodidae</taxon>
        <taxon>Aleyrodinae</taxon>
        <taxon>Bemisia</taxon>
    </lineage>
</organism>
<keyword evidence="5" id="KW-0472">Membrane</keyword>
<evidence type="ECO:0000256" key="3">
    <source>
        <dbReference type="ARBA" id="ARBA00022692"/>
    </source>
</evidence>